<keyword evidence="2" id="KW-1185">Reference proteome</keyword>
<sequence length="254" mass="28163">MLWIWGSTRDIAEFRDRPRYAHARQPRQGGGVLRSSILADTKNALLAPPSKDSGGNLLEGYSDTAATLTPQQDEDETYGVSWLQQGAPGKPRVKGAYVSKVTNTEREVSRGPAPGNGRYGLVVQGEDLKKLKEFIVKIPHFHKKPTWMDLQLLMNETQCHKMFPKLGVIVYVVWCAAIPFFEAGEAGVRQLVPSHAYGFVPANVRKLIERFLHSSPQQRLLPIAAVQTSVFKDIENSIAAALQLSRVTEVSECP</sequence>
<dbReference type="RefSeq" id="XP_029215683.1">
    <property type="nucleotide sequence ID" value="XM_029361328.1"/>
</dbReference>
<dbReference type="Proteomes" id="UP000224006">
    <property type="component" value="Unassembled WGS sequence"/>
</dbReference>
<dbReference type="VEuPathDB" id="ToxoDB:BESB_026480"/>
<reference evidence="1 2" key="1">
    <citation type="submission" date="2017-09" db="EMBL/GenBank/DDBJ databases">
        <title>Genome sequencing of Besnoitia besnoiti strain Bb-Ger1.</title>
        <authorList>
            <person name="Schares G."/>
            <person name="Venepally P."/>
            <person name="Lorenzi H.A."/>
        </authorList>
    </citation>
    <scope>NUCLEOTIDE SEQUENCE [LARGE SCALE GENOMIC DNA]</scope>
    <source>
        <strain evidence="1 2">Bb-Ger1</strain>
    </source>
</reference>
<comment type="caution">
    <text evidence="1">The sequence shown here is derived from an EMBL/GenBank/DDBJ whole genome shotgun (WGS) entry which is preliminary data.</text>
</comment>
<dbReference type="AlphaFoldDB" id="A0A2A9M375"/>
<evidence type="ECO:0000313" key="1">
    <source>
        <dbReference type="EMBL" id="PFH31674.1"/>
    </source>
</evidence>
<protein>
    <submittedName>
        <fullName evidence="1">Uncharacterized protein</fullName>
    </submittedName>
</protein>
<evidence type="ECO:0000313" key="2">
    <source>
        <dbReference type="Proteomes" id="UP000224006"/>
    </source>
</evidence>
<dbReference type="GeneID" id="40307700"/>
<dbReference type="Gene3D" id="3.30.200.20">
    <property type="entry name" value="Phosphorylase Kinase, domain 1"/>
    <property type="match status" value="1"/>
</dbReference>
<dbReference type="EMBL" id="NWUJ01000014">
    <property type="protein sequence ID" value="PFH31674.1"/>
    <property type="molecule type" value="Genomic_DNA"/>
</dbReference>
<proteinExistence type="predicted"/>
<dbReference type="KEGG" id="bbes:BESB_026480"/>
<gene>
    <name evidence="1" type="ORF">BESB_026480</name>
</gene>
<accession>A0A2A9M375</accession>
<dbReference type="Gene3D" id="1.10.510.10">
    <property type="entry name" value="Transferase(Phosphotransferase) domain 1"/>
    <property type="match status" value="1"/>
</dbReference>
<name>A0A2A9M375_BESBE</name>
<organism evidence="1 2">
    <name type="scientific">Besnoitia besnoiti</name>
    <name type="common">Apicomplexan protozoan</name>
    <dbReference type="NCBI Taxonomy" id="94643"/>
    <lineage>
        <taxon>Eukaryota</taxon>
        <taxon>Sar</taxon>
        <taxon>Alveolata</taxon>
        <taxon>Apicomplexa</taxon>
        <taxon>Conoidasida</taxon>
        <taxon>Coccidia</taxon>
        <taxon>Eucoccidiorida</taxon>
        <taxon>Eimeriorina</taxon>
        <taxon>Sarcocystidae</taxon>
        <taxon>Besnoitia</taxon>
    </lineage>
</organism>